<keyword evidence="3 7" id="KW-1133">Transmembrane helix</keyword>
<evidence type="ECO:0000256" key="6">
    <source>
        <dbReference type="SAM" id="MobiDB-lite"/>
    </source>
</evidence>
<evidence type="ECO:0000256" key="4">
    <source>
        <dbReference type="ARBA" id="ARBA00023136"/>
    </source>
</evidence>
<feature type="transmembrane region" description="Helical" evidence="7">
    <location>
        <begin position="180"/>
        <end position="200"/>
    </location>
</feature>
<evidence type="ECO:0000256" key="1">
    <source>
        <dbReference type="ARBA" id="ARBA00004141"/>
    </source>
</evidence>
<feature type="domain" description="Rhodopsin" evidence="8">
    <location>
        <begin position="33"/>
        <end position="284"/>
    </location>
</feature>
<feature type="transmembrane region" description="Helical" evidence="7">
    <location>
        <begin position="212"/>
        <end position="233"/>
    </location>
</feature>
<gene>
    <name evidence="9" type="ORF">PDIGIT_LOCUS10758</name>
</gene>
<dbReference type="PANTHER" id="PTHR33048:SF123">
    <property type="entry name" value="INTEGRAL MEMBRANE PROTEIN"/>
    <property type="match status" value="1"/>
</dbReference>
<dbReference type="InterPro" id="IPR049326">
    <property type="entry name" value="Rhodopsin_dom_fungi"/>
</dbReference>
<feature type="transmembrane region" description="Helical" evidence="7">
    <location>
        <begin position="49"/>
        <end position="74"/>
    </location>
</feature>
<dbReference type="EMBL" id="CAOQHR010000007">
    <property type="protein sequence ID" value="CAI6337644.1"/>
    <property type="molecule type" value="Genomic_DNA"/>
</dbReference>
<keyword evidence="10" id="KW-1185">Reference proteome</keyword>
<feature type="transmembrane region" description="Helical" evidence="7">
    <location>
        <begin position="94"/>
        <end position="115"/>
    </location>
</feature>
<name>A0A9W4UL19_9PLEO</name>
<evidence type="ECO:0000313" key="9">
    <source>
        <dbReference type="EMBL" id="CAI6337644.1"/>
    </source>
</evidence>
<feature type="transmembrane region" description="Helical" evidence="7">
    <location>
        <begin position="136"/>
        <end position="160"/>
    </location>
</feature>
<evidence type="ECO:0000259" key="8">
    <source>
        <dbReference type="Pfam" id="PF20684"/>
    </source>
</evidence>
<dbReference type="GO" id="GO:0016020">
    <property type="term" value="C:membrane"/>
    <property type="evidence" value="ECO:0007669"/>
    <property type="project" value="UniProtKB-SubCell"/>
</dbReference>
<evidence type="ECO:0000256" key="3">
    <source>
        <dbReference type="ARBA" id="ARBA00022989"/>
    </source>
</evidence>
<protein>
    <recommendedName>
        <fullName evidence="8">Rhodopsin domain-containing protein</fullName>
    </recommendedName>
</protein>
<feature type="region of interest" description="Disordered" evidence="6">
    <location>
        <begin position="314"/>
        <end position="344"/>
    </location>
</feature>
<dbReference type="Pfam" id="PF20684">
    <property type="entry name" value="Fung_rhodopsin"/>
    <property type="match status" value="1"/>
</dbReference>
<proteinExistence type="inferred from homology"/>
<dbReference type="OrthoDB" id="5273647at2759"/>
<accession>A0A9W4UL19</accession>
<organism evidence="9 10">
    <name type="scientific">Periconia digitata</name>
    <dbReference type="NCBI Taxonomy" id="1303443"/>
    <lineage>
        <taxon>Eukaryota</taxon>
        <taxon>Fungi</taxon>
        <taxon>Dikarya</taxon>
        <taxon>Ascomycota</taxon>
        <taxon>Pezizomycotina</taxon>
        <taxon>Dothideomycetes</taxon>
        <taxon>Pleosporomycetidae</taxon>
        <taxon>Pleosporales</taxon>
        <taxon>Massarineae</taxon>
        <taxon>Periconiaceae</taxon>
        <taxon>Periconia</taxon>
    </lineage>
</organism>
<sequence length="374" mass="41183">MAHVVSVPNENQGPLLNRVSVAVYSIAVVFIGLRFLTRGWIVRKYGLDDFLVGVAITLGGVQTATIALQVKYGLGWHVGEIKIHDYDLLLKYKWVNMMVYYIANWAVKMSILALYHRIGSGHKGLPLILQSRVVGMIVGAVTAFTVAVFFAELCACQPISATWKVESDIRSCMDMRAFYIAQGSINVVVDMLLLIFPLPLLRILNINQRQRIALVLIFSIGVIPLVASIIRLTEIVMVSNMESLPYLADDPSWRWAWVPVWGQIEVDVGIVAASLPSLSPLLKKFWCGVSTQMYTGGGPQYTRSLVEPLESRTLQAPSSTRSASTLANTEAKNRESVQSQDSSECLDLEAFPSTPSTIVVGEAVTVKIQVQIGK</sequence>
<keyword evidence="2 7" id="KW-0812">Transmembrane</keyword>
<feature type="transmembrane region" description="Helical" evidence="7">
    <location>
        <begin position="15"/>
        <end position="37"/>
    </location>
</feature>
<feature type="compositionally biased region" description="Polar residues" evidence="6">
    <location>
        <begin position="314"/>
        <end position="343"/>
    </location>
</feature>
<evidence type="ECO:0000256" key="2">
    <source>
        <dbReference type="ARBA" id="ARBA00022692"/>
    </source>
</evidence>
<dbReference type="InterPro" id="IPR052337">
    <property type="entry name" value="SAT4-like"/>
</dbReference>
<comment type="similarity">
    <text evidence="5">Belongs to the SAT4 family.</text>
</comment>
<comment type="subcellular location">
    <subcellularLocation>
        <location evidence="1">Membrane</location>
        <topology evidence="1">Multi-pass membrane protein</topology>
    </subcellularLocation>
</comment>
<evidence type="ECO:0000256" key="7">
    <source>
        <dbReference type="SAM" id="Phobius"/>
    </source>
</evidence>
<dbReference type="Proteomes" id="UP001152607">
    <property type="component" value="Unassembled WGS sequence"/>
</dbReference>
<reference evidence="9" key="1">
    <citation type="submission" date="2023-01" db="EMBL/GenBank/DDBJ databases">
        <authorList>
            <person name="Van Ghelder C."/>
            <person name="Rancurel C."/>
        </authorList>
    </citation>
    <scope>NUCLEOTIDE SEQUENCE</scope>
    <source>
        <strain evidence="9">CNCM I-4278</strain>
    </source>
</reference>
<evidence type="ECO:0000256" key="5">
    <source>
        <dbReference type="ARBA" id="ARBA00038359"/>
    </source>
</evidence>
<evidence type="ECO:0000313" key="10">
    <source>
        <dbReference type="Proteomes" id="UP001152607"/>
    </source>
</evidence>
<keyword evidence="4 7" id="KW-0472">Membrane</keyword>
<comment type="caution">
    <text evidence="9">The sequence shown here is derived from an EMBL/GenBank/DDBJ whole genome shotgun (WGS) entry which is preliminary data.</text>
</comment>
<dbReference type="AlphaFoldDB" id="A0A9W4UL19"/>
<dbReference type="PANTHER" id="PTHR33048">
    <property type="entry name" value="PTH11-LIKE INTEGRAL MEMBRANE PROTEIN (AFU_ORTHOLOGUE AFUA_5G11245)"/>
    <property type="match status" value="1"/>
</dbReference>